<dbReference type="AlphaFoldDB" id="A0A4Q1KDK5"/>
<reference evidence="3" key="1">
    <citation type="submission" date="2019-01" db="EMBL/GenBank/DDBJ databases">
        <title>Cytophagaceae bacterium strain CAR-16.</title>
        <authorList>
            <person name="Chen W.-M."/>
        </authorList>
    </citation>
    <scope>NUCLEOTIDE SEQUENCE [LARGE SCALE GENOMIC DNA]</scope>
    <source>
        <strain evidence="3">WWJ-16</strain>
    </source>
</reference>
<dbReference type="EMBL" id="SBKN01000002">
    <property type="protein sequence ID" value="RXR23472.1"/>
    <property type="molecule type" value="Genomic_DNA"/>
</dbReference>
<feature type="transmembrane region" description="Helical" evidence="1">
    <location>
        <begin position="12"/>
        <end position="34"/>
    </location>
</feature>
<keyword evidence="1" id="KW-0472">Membrane</keyword>
<name>A0A4Q1KDK5_9FLAO</name>
<keyword evidence="1" id="KW-0812">Transmembrane</keyword>
<feature type="transmembrane region" description="Helical" evidence="1">
    <location>
        <begin position="83"/>
        <end position="102"/>
    </location>
</feature>
<evidence type="ECO:0000256" key="1">
    <source>
        <dbReference type="SAM" id="Phobius"/>
    </source>
</evidence>
<feature type="transmembrane region" description="Helical" evidence="1">
    <location>
        <begin position="114"/>
        <end position="131"/>
    </location>
</feature>
<sequence>MKLALVSQERLIGIFYLAFSLFFLAIQVNATIQLSNHYVSMGFYKVNSATEVRIYIHELLKCLVNLGICVGSLGLLFKKRWGWQLLVGAVIYMCLKSGFHFVKTVFLGTNPFQFIQLFAAILLFIHLLLLYRLMQTDFQERYALSKQHQLATVIVIVFIYLFPLGIEWML</sequence>
<keyword evidence="3" id="KW-1185">Reference proteome</keyword>
<dbReference type="RefSeq" id="WP_129460951.1">
    <property type="nucleotide sequence ID" value="NZ_SBKN01000002.1"/>
</dbReference>
<dbReference type="Proteomes" id="UP000289857">
    <property type="component" value="Unassembled WGS sequence"/>
</dbReference>
<feature type="transmembrane region" description="Helical" evidence="1">
    <location>
        <begin position="54"/>
        <end position="76"/>
    </location>
</feature>
<protein>
    <submittedName>
        <fullName evidence="2">Uncharacterized protein</fullName>
    </submittedName>
</protein>
<gene>
    <name evidence="2" type="ORF">EQG61_05765</name>
</gene>
<comment type="caution">
    <text evidence="2">The sequence shown here is derived from an EMBL/GenBank/DDBJ whole genome shotgun (WGS) entry which is preliminary data.</text>
</comment>
<accession>A0A4Q1KDK5</accession>
<keyword evidence="1" id="KW-1133">Transmembrane helix</keyword>
<organism evidence="2 3">
    <name type="scientific">Flavobacterium stagni</name>
    <dbReference type="NCBI Taxonomy" id="2506421"/>
    <lineage>
        <taxon>Bacteria</taxon>
        <taxon>Pseudomonadati</taxon>
        <taxon>Bacteroidota</taxon>
        <taxon>Flavobacteriia</taxon>
        <taxon>Flavobacteriales</taxon>
        <taxon>Flavobacteriaceae</taxon>
        <taxon>Flavobacterium</taxon>
    </lineage>
</organism>
<proteinExistence type="predicted"/>
<feature type="transmembrane region" description="Helical" evidence="1">
    <location>
        <begin position="151"/>
        <end position="169"/>
    </location>
</feature>
<evidence type="ECO:0000313" key="3">
    <source>
        <dbReference type="Proteomes" id="UP000289857"/>
    </source>
</evidence>
<evidence type="ECO:0000313" key="2">
    <source>
        <dbReference type="EMBL" id="RXR23472.1"/>
    </source>
</evidence>